<reference evidence="4 5" key="1">
    <citation type="submission" date="2014-04" db="EMBL/GenBank/DDBJ databases">
        <title>A comprehensive comparison of genomes of Erythrobacter spp. Strains.</title>
        <authorList>
            <person name="Zheng Q."/>
        </authorList>
    </citation>
    <scope>NUCLEOTIDE SEQUENCE [LARGE SCALE GENOMIC DNA]</scope>
    <source>
        <strain evidence="4 5">DSM 8509</strain>
    </source>
</reference>
<proteinExistence type="inferred from homology"/>
<sequence>MEAAIAKASRKTGIDFNFLIAQAQVESSMDPSAKARTSSAKGLYQFIDSTWLQTLRKHGSRFGLGNIAAEIGINARGQAHVAAPAKREAILALRENPQVAALMAASLAEDNRDFLTPILGREPDPAELYLAHFLGAEGAGRFLSAMTKDPTQNAVALFARPAAANRAVFYERSGSPRSLAGVLEHLSTKLEGALGSARRRVHAVIQQTEPSPRAPQVDLAMADGSFAPPRQRPSLPSLETTRASGSAIGASVSGRAPISQILYATFLAPAGENSATQEQVRHAYDRLKEFGL</sequence>
<dbReference type="InterPro" id="IPR008258">
    <property type="entry name" value="Transglycosylase_SLT_dom_1"/>
</dbReference>
<evidence type="ECO:0000313" key="4">
    <source>
        <dbReference type="EMBL" id="KEO91000.1"/>
    </source>
</evidence>
<dbReference type="EMBL" id="JMIX01000011">
    <property type="protein sequence ID" value="KEO91000.1"/>
    <property type="molecule type" value="Genomic_DNA"/>
</dbReference>
<name>A0A074MDZ6_9SPHN</name>
<feature type="domain" description="Transglycosylase SLT" evidence="3">
    <location>
        <begin position="5"/>
        <end position="53"/>
    </location>
</feature>
<protein>
    <recommendedName>
        <fullName evidence="3">Transglycosylase SLT domain-containing protein</fullName>
    </recommendedName>
</protein>
<comment type="caution">
    <text evidence="4">The sequence shown here is derived from an EMBL/GenBank/DDBJ whole genome shotgun (WGS) entry which is preliminary data.</text>
</comment>
<feature type="region of interest" description="Disordered" evidence="2">
    <location>
        <begin position="223"/>
        <end position="242"/>
    </location>
</feature>
<comment type="similarity">
    <text evidence="1">Belongs to the virb1 family.</text>
</comment>
<dbReference type="InterPro" id="IPR023346">
    <property type="entry name" value="Lysozyme-like_dom_sf"/>
</dbReference>
<accession>A0A074MDZ6</accession>
<dbReference type="Proteomes" id="UP000027866">
    <property type="component" value="Unassembled WGS sequence"/>
</dbReference>
<dbReference type="Pfam" id="PF01464">
    <property type="entry name" value="SLT"/>
    <property type="match status" value="1"/>
</dbReference>
<dbReference type="AlphaFoldDB" id="A0A074MDZ6"/>
<dbReference type="SUPFAM" id="SSF53955">
    <property type="entry name" value="Lysozyme-like"/>
    <property type="match status" value="1"/>
</dbReference>
<dbReference type="Gene3D" id="1.10.530.10">
    <property type="match status" value="1"/>
</dbReference>
<keyword evidence="5" id="KW-1185">Reference proteome</keyword>
<evidence type="ECO:0000259" key="3">
    <source>
        <dbReference type="Pfam" id="PF01464"/>
    </source>
</evidence>
<evidence type="ECO:0000256" key="1">
    <source>
        <dbReference type="ARBA" id="ARBA00009387"/>
    </source>
</evidence>
<gene>
    <name evidence="4" type="ORF">EH32_01355</name>
</gene>
<evidence type="ECO:0000313" key="5">
    <source>
        <dbReference type="Proteomes" id="UP000027866"/>
    </source>
</evidence>
<organism evidence="4 5">
    <name type="scientific">Erythrobacter litoralis</name>
    <dbReference type="NCBI Taxonomy" id="39960"/>
    <lineage>
        <taxon>Bacteria</taxon>
        <taxon>Pseudomonadati</taxon>
        <taxon>Pseudomonadota</taxon>
        <taxon>Alphaproteobacteria</taxon>
        <taxon>Sphingomonadales</taxon>
        <taxon>Erythrobacteraceae</taxon>
        <taxon>Erythrobacter/Porphyrobacter group</taxon>
        <taxon>Erythrobacter</taxon>
    </lineage>
</organism>
<evidence type="ECO:0000256" key="2">
    <source>
        <dbReference type="SAM" id="MobiDB-lite"/>
    </source>
</evidence>